<dbReference type="EMBL" id="CP002745">
    <property type="protein sequence ID" value="AEK63450.1"/>
    <property type="molecule type" value="Genomic_DNA"/>
</dbReference>
<dbReference type="AlphaFoldDB" id="G0AAS6"/>
<keyword evidence="5" id="KW-1185">Reference proteome</keyword>
<evidence type="ECO:0000313" key="4">
    <source>
        <dbReference type="EMBL" id="AEK63450.1"/>
    </source>
</evidence>
<feature type="domain" description="LptD C-terminal" evidence="3">
    <location>
        <begin position="315"/>
        <end position="723"/>
    </location>
</feature>
<dbReference type="PANTHER" id="PTHR30189:SF1">
    <property type="entry name" value="LPS-ASSEMBLY PROTEIN LPTD"/>
    <property type="match status" value="1"/>
</dbReference>
<gene>
    <name evidence="1" type="primary">lptD</name>
    <name evidence="4" type="ordered locus">CFU_3626</name>
</gene>
<comment type="similarity">
    <text evidence="1">Belongs to the LptD family.</text>
</comment>
<keyword evidence="1" id="KW-0998">Cell outer membrane</keyword>
<reference evidence="4 5" key="4">
    <citation type="journal article" date="2010" name="Environ. Microbiol.">
        <title>The bacterial genus Collimonas: mycophagy, weathering and other adaptive solutions to life in oligotrophic soil environments.</title>
        <authorList>
            <person name="Leveau J.H."/>
            <person name="Uroz S."/>
            <person name="de Boer W."/>
        </authorList>
    </citation>
    <scope>NUCLEOTIDE SEQUENCE [LARGE SCALE GENOMIC DNA]</scope>
    <source>
        <strain evidence="4 5">Ter331</strain>
    </source>
</reference>
<feature type="region of interest" description="Disordered" evidence="2">
    <location>
        <begin position="1"/>
        <end position="21"/>
    </location>
</feature>
<comment type="subcellular location">
    <subcellularLocation>
        <location evidence="1">Cell outer membrane</location>
    </subcellularLocation>
</comment>
<dbReference type="KEGG" id="cfu:CFU_3626"/>
<keyword evidence="1" id="KW-0472">Membrane</keyword>
<comment type="function">
    <text evidence="1">Together with LptE, is involved in the assembly of lipopolysaccharide (LPS) at the surface of the outer membrane.</text>
</comment>
<feature type="compositionally biased region" description="Polar residues" evidence="2">
    <location>
        <begin position="1"/>
        <end position="15"/>
    </location>
</feature>
<dbReference type="GO" id="GO:0043165">
    <property type="term" value="P:Gram-negative-bacterium-type cell outer membrane assembly"/>
    <property type="evidence" value="ECO:0007669"/>
    <property type="project" value="UniProtKB-UniRule"/>
</dbReference>
<dbReference type="HOGENOM" id="CLU_009039_0_0_4"/>
<reference evidence="4 5" key="2">
    <citation type="journal article" date="2006" name="J. Microbiol. Methods">
        <title>Genomic flank-sequencing of plasposon insertion sites for rapid identification of functional genes.</title>
        <authorList>
            <person name="Leveau J.H."/>
            <person name="Gerards S."/>
            <person name="Fritsche K."/>
            <person name="Zondag G."/>
            <person name="van Veen J.A."/>
        </authorList>
    </citation>
    <scope>NUCLEOTIDE SEQUENCE [LARGE SCALE GENOMIC DNA]</scope>
    <source>
        <strain evidence="4 5">Ter331</strain>
    </source>
</reference>
<dbReference type="InterPro" id="IPR050218">
    <property type="entry name" value="LptD"/>
</dbReference>
<dbReference type="GO" id="GO:1990351">
    <property type="term" value="C:transporter complex"/>
    <property type="evidence" value="ECO:0007669"/>
    <property type="project" value="TreeGrafter"/>
</dbReference>
<dbReference type="HAMAP" id="MF_01411">
    <property type="entry name" value="LPS_assembly_LptD"/>
    <property type="match status" value="1"/>
</dbReference>
<dbReference type="InterPro" id="IPR007543">
    <property type="entry name" value="LptD_C"/>
</dbReference>
<proteinExistence type="inferred from homology"/>
<dbReference type="Pfam" id="PF04453">
    <property type="entry name" value="LptD"/>
    <property type="match status" value="1"/>
</dbReference>
<reference evidence="4 5" key="3">
    <citation type="journal article" date="2008" name="FEMS Microbiol. Ecol.">
        <title>Identification and characterization of genes underlying chitinolysis in Collimonas fungivorans Ter331.</title>
        <authorList>
            <person name="Fritsche K."/>
            <person name="de Boer W."/>
            <person name="Gerards S."/>
            <person name="van den Berg M."/>
            <person name="van Veen J.A."/>
            <person name="Leveau J.H."/>
        </authorList>
    </citation>
    <scope>NUCLEOTIDE SEQUENCE [LARGE SCALE GENOMIC DNA]</scope>
    <source>
        <strain evidence="4 5">Ter331</strain>
    </source>
</reference>
<dbReference type="GO" id="GO:0015920">
    <property type="term" value="P:lipopolysaccharide transport"/>
    <property type="evidence" value="ECO:0007669"/>
    <property type="project" value="InterPro"/>
</dbReference>
<evidence type="ECO:0000256" key="2">
    <source>
        <dbReference type="SAM" id="MobiDB-lite"/>
    </source>
</evidence>
<organism evidence="4 5">
    <name type="scientific">Collimonas fungivorans (strain Ter331)</name>
    <dbReference type="NCBI Taxonomy" id="1005048"/>
    <lineage>
        <taxon>Bacteria</taxon>
        <taxon>Pseudomonadati</taxon>
        <taxon>Pseudomonadota</taxon>
        <taxon>Betaproteobacteria</taxon>
        <taxon>Burkholderiales</taxon>
        <taxon>Oxalobacteraceae</taxon>
        <taxon>Collimonas</taxon>
    </lineage>
</organism>
<sequence>MTRSSSALPKQSQSRPGRAASQLPALRRMTVLVASVVAAASMPVWAWAQTTETVTPTVPTTQNSTKPPRVNDSDAPTTVEAEQMTGRPDRLINLDNDVDMTRGETNVKSNKATYRIVENEAEAHGCVRMNRYGDKYTGDDLKLNMDSGQGFLTNPTYWFKANDGHGSAERIDFIDEDKSKIITGTYTTCPSTKPDWYIKSSTLDVDSGLGEGVAHNGVLYFKSVPILGSPVLSFPLSNERQSGVLPPVIGTTNNGGFEFNLPYYFNIAPNRDFTLYPNIITQRGLQMGGDARYIGDGYSGQTKIEYLPDDKLTKTNRYAVQSIHSQTLAPGLTMGWNVNFASDNNYPDDFTRSITQSSARVLNREFDLNYSGSFWSVAALASRYQVLQDFDANGNPTLSRPYDRLPQVTVAAAKQDIYGFDWNVTAQYTRFRNSQYDFPQGSGTTQASTLLLPLGGDRIYINPQLSYPIIRPGYFITPKIQLDATSYSITPNKFGVPNPLVSPTPADQAPIGNNFNRVLPTFSLDSGLIFERDAKFFGNQMTQTLEPRLFYVRTPYRDQSQYPLFDSGVADFNFAQIFTENRYTGHDRIGDANQLTAAVISRFIEESGIERLRLGIGQRFYFTPPRVTLGGTTDTITTSRSDLLLTAGGQVTQALGIDNTIQYSPSNNQWVRASSNIKWQPGPKKVINFSYQLDHNNVDPLLLDNKYLKQFDVSAQWPLSRRWYGVGRVSYSLQEKTVGQSLLGLEYKADCWVFRVVGQRTPTSSTRSTTGIFVQLELNGLSSIGSNPIQALRSSVPGYQNVNQPDSFISR</sequence>
<dbReference type="STRING" id="1005048.CFU_3626"/>
<comment type="caution">
    <text evidence="1">Lacks conserved residue(s) required for the propagation of feature annotation.</text>
</comment>
<evidence type="ECO:0000313" key="5">
    <source>
        <dbReference type="Proteomes" id="UP000008392"/>
    </source>
</evidence>
<reference evidence="4 5" key="5">
    <citation type="journal article" date="2011" name="ISME J.">
        <title>Dual transcriptional profiling of a bacterial/fungal confrontation: Collimonas fungivorans versus Aspergillus niger.</title>
        <authorList>
            <person name="Mela F."/>
            <person name="Fritsche K."/>
            <person name="de Boer W."/>
            <person name="van Veen J.A."/>
            <person name="de Graaff L.H."/>
            <person name="van den Berg M."/>
            <person name="Leveau J.H."/>
        </authorList>
    </citation>
    <scope>NUCLEOTIDE SEQUENCE [LARGE SCALE GENOMIC DNA]</scope>
    <source>
        <strain evidence="4 5">Ter331</strain>
    </source>
</reference>
<keyword evidence="1" id="KW-0732">Signal</keyword>
<dbReference type="PANTHER" id="PTHR30189">
    <property type="entry name" value="LPS-ASSEMBLY PROTEIN"/>
    <property type="match status" value="1"/>
</dbReference>
<dbReference type="eggNOG" id="COG1452">
    <property type="taxonomic scope" value="Bacteria"/>
</dbReference>
<name>G0AAS6_COLFT</name>
<reference evidence="5" key="6">
    <citation type="submission" date="2011-05" db="EMBL/GenBank/DDBJ databases">
        <title>Complete sequence of Collimonas fungivorans Ter331.</title>
        <authorList>
            <person name="Leveau J.H."/>
        </authorList>
    </citation>
    <scope>NUCLEOTIDE SEQUENCE [LARGE SCALE GENOMIC DNA]</scope>
    <source>
        <strain evidence="5">Ter331</strain>
    </source>
</reference>
<accession>G0AAS6</accession>
<comment type="subunit">
    <text evidence="1">Component of the lipopolysaccharide transport and assembly complex. Interacts with LptE and LptA.</text>
</comment>
<feature type="region of interest" description="Disordered" evidence="2">
    <location>
        <begin position="54"/>
        <end position="83"/>
    </location>
</feature>
<evidence type="ECO:0000256" key="1">
    <source>
        <dbReference type="HAMAP-Rule" id="MF_01411"/>
    </source>
</evidence>
<reference evidence="4 5" key="1">
    <citation type="journal article" date="2004" name="Environ. Microbiol.">
        <title>Phylogeny-function analysis of (meta)genomic libraries: screening for expression of ribosomal RNA genes by large-insert library fluorescent in situ hybridization (LIL-FISH).</title>
        <authorList>
            <person name="Leveau J.H."/>
            <person name="Gerards S."/>
            <person name="de Boer W."/>
            <person name="van Veen J.A."/>
        </authorList>
    </citation>
    <scope>NUCLEOTIDE SEQUENCE [LARGE SCALE GENOMIC DNA]</scope>
    <source>
        <strain evidence="4 5">Ter331</strain>
    </source>
</reference>
<evidence type="ECO:0000259" key="3">
    <source>
        <dbReference type="Pfam" id="PF04453"/>
    </source>
</evidence>
<protein>
    <recommendedName>
        <fullName evidence="1">LPS-assembly protein LptD</fullName>
    </recommendedName>
</protein>
<dbReference type="Proteomes" id="UP000008392">
    <property type="component" value="Chromosome"/>
</dbReference>
<dbReference type="InterPro" id="IPR020889">
    <property type="entry name" value="LipoPS_assembly_LptD"/>
</dbReference>
<dbReference type="GO" id="GO:0009279">
    <property type="term" value="C:cell outer membrane"/>
    <property type="evidence" value="ECO:0007669"/>
    <property type="project" value="UniProtKB-SubCell"/>
</dbReference>